<proteinExistence type="predicted"/>
<protein>
    <submittedName>
        <fullName evidence="1">Uncharacterized protein</fullName>
    </submittedName>
</protein>
<dbReference type="Proteomes" id="UP001162501">
    <property type="component" value="Chromosome 17"/>
</dbReference>
<sequence>MGRAGARVFSAPGAADSASCLLLREAGDAGSAASPVRSGPGPHAGLSAHQPEGPEGSAIRQLSSVPTNSLSWNVIFRDGSGQIWEPREFLQGSASYFTFIFKIRT</sequence>
<reference evidence="1" key="1">
    <citation type="submission" date="2023-05" db="EMBL/GenBank/DDBJ databases">
        <authorList>
            <consortium name="ELIXIR-Norway"/>
        </authorList>
    </citation>
    <scope>NUCLEOTIDE SEQUENCE</scope>
</reference>
<organism evidence="1 2">
    <name type="scientific">Rangifer tarandus platyrhynchus</name>
    <name type="common">Svalbard reindeer</name>
    <dbReference type="NCBI Taxonomy" id="3082113"/>
    <lineage>
        <taxon>Eukaryota</taxon>
        <taxon>Metazoa</taxon>
        <taxon>Chordata</taxon>
        <taxon>Craniata</taxon>
        <taxon>Vertebrata</taxon>
        <taxon>Euteleostomi</taxon>
        <taxon>Mammalia</taxon>
        <taxon>Eutheria</taxon>
        <taxon>Laurasiatheria</taxon>
        <taxon>Artiodactyla</taxon>
        <taxon>Ruminantia</taxon>
        <taxon>Pecora</taxon>
        <taxon>Cervidae</taxon>
        <taxon>Odocoileinae</taxon>
        <taxon>Rangifer</taxon>
    </lineage>
</organism>
<gene>
    <name evidence="1" type="ORF">MRATA1EN3_LOCUS8077</name>
</gene>
<evidence type="ECO:0000313" key="1">
    <source>
        <dbReference type="EMBL" id="CAI9696864.1"/>
    </source>
</evidence>
<dbReference type="EMBL" id="OX596101">
    <property type="protein sequence ID" value="CAI9696864.1"/>
    <property type="molecule type" value="Genomic_DNA"/>
</dbReference>
<name>A0ACB0E8X7_RANTA</name>
<evidence type="ECO:0000313" key="2">
    <source>
        <dbReference type="Proteomes" id="UP001162501"/>
    </source>
</evidence>
<accession>A0ACB0E8X7</accession>